<protein>
    <submittedName>
        <fullName evidence="2">Uncharacterized protein</fullName>
    </submittedName>
</protein>
<dbReference type="HOGENOM" id="CLU_2761197_0_0_1"/>
<name>W1PSR5_AMBTC</name>
<dbReference type="AlphaFoldDB" id="W1PSR5"/>
<sequence>MKRDVRRRAKDRDGDTSQPGCRRVELEKKMGELGLGERGAAKDEKEAAGGGGANGEDEATVEVVMAIVFS</sequence>
<keyword evidence="3" id="KW-1185">Reference proteome</keyword>
<dbReference type="Gramene" id="ERN10894">
    <property type="protein sequence ID" value="ERN10894"/>
    <property type="gene ID" value="AMTR_s00167p00066530"/>
</dbReference>
<accession>W1PSR5</accession>
<reference evidence="3" key="1">
    <citation type="journal article" date="2013" name="Science">
        <title>The Amborella genome and the evolution of flowering plants.</title>
        <authorList>
            <consortium name="Amborella Genome Project"/>
        </authorList>
    </citation>
    <scope>NUCLEOTIDE SEQUENCE [LARGE SCALE GENOMIC DNA]</scope>
</reference>
<feature type="region of interest" description="Disordered" evidence="1">
    <location>
        <begin position="1"/>
        <end position="55"/>
    </location>
</feature>
<evidence type="ECO:0000313" key="2">
    <source>
        <dbReference type="EMBL" id="ERN10894.1"/>
    </source>
</evidence>
<proteinExistence type="predicted"/>
<dbReference type="Proteomes" id="UP000017836">
    <property type="component" value="Unassembled WGS sequence"/>
</dbReference>
<dbReference type="EMBL" id="KI392771">
    <property type="protein sequence ID" value="ERN10894.1"/>
    <property type="molecule type" value="Genomic_DNA"/>
</dbReference>
<feature type="compositionally biased region" description="Basic and acidic residues" evidence="1">
    <location>
        <begin position="22"/>
        <end position="31"/>
    </location>
</feature>
<gene>
    <name evidence="2" type="ORF">AMTR_s00167p00066530</name>
</gene>
<evidence type="ECO:0000313" key="3">
    <source>
        <dbReference type="Proteomes" id="UP000017836"/>
    </source>
</evidence>
<organism evidence="2 3">
    <name type="scientific">Amborella trichopoda</name>
    <dbReference type="NCBI Taxonomy" id="13333"/>
    <lineage>
        <taxon>Eukaryota</taxon>
        <taxon>Viridiplantae</taxon>
        <taxon>Streptophyta</taxon>
        <taxon>Embryophyta</taxon>
        <taxon>Tracheophyta</taxon>
        <taxon>Spermatophyta</taxon>
        <taxon>Magnoliopsida</taxon>
        <taxon>Amborellales</taxon>
        <taxon>Amborellaceae</taxon>
        <taxon>Amborella</taxon>
    </lineage>
</organism>
<evidence type="ECO:0000256" key="1">
    <source>
        <dbReference type="SAM" id="MobiDB-lite"/>
    </source>
</evidence>